<name>A0AAP9EW38_GLUTH</name>
<keyword evidence="2" id="KW-0520">NAD</keyword>
<dbReference type="GO" id="GO:0051287">
    <property type="term" value="F:NAD binding"/>
    <property type="evidence" value="ECO:0007669"/>
    <property type="project" value="InterPro"/>
</dbReference>
<feature type="domain" description="D-isomer specific 2-hydroxyacid dehydrogenase NAD-binding" evidence="3">
    <location>
        <begin position="114"/>
        <end position="287"/>
    </location>
</feature>
<dbReference type="PANTHER" id="PTHR43333">
    <property type="entry name" value="2-HACID_DH_C DOMAIN-CONTAINING PROTEIN"/>
    <property type="match status" value="1"/>
</dbReference>
<dbReference type="PANTHER" id="PTHR43333:SF1">
    <property type="entry name" value="D-ISOMER SPECIFIC 2-HYDROXYACID DEHYDROGENASE NAD-BINDING DOMAIN-CONTAINING PROTEIN"/>
    <property type="match status" value="1"/>
</dbReference>
<accession>A0AAP9EW38</accession>
<dbReference type="EMBL" id="CP043044">
    <property type="protein sequence ID" value="QEH97792.1"/>
    <property type="molecule type" value="Genomic_DNA"/>
</dbReference>
<dbReference type="SUPFAM" id="SSF51735">
    <property type="entry name" value="NAD(P)-binding Rossmann-fold domains"/>
    <property type="match status" value="1"/>
</dbReference>
<dbReference type="CDD" id="cd12164">
    <property type="entry name" value="GDH_like_2"/>
    <property type="match status" value="1"/>
</dbReference>
<evidence type="ECO:0000256" key="2">
    <source>
        <dbReference type="ARBA" id="ARBA00023027"/>
    </source>
</evidence>
<evidence type="ECO:0000313" key="5">
    <source>
        <dbReference type="Proteomes" id="UP000323560"/>
    </source>
</evidence>
<protein>
    <submittedName>
        <fullName evidence="4">Glyoxylate/hydroxypyruvate reductase A</fullName>
    </submittedName>
</protein>
<keyword evidence="1" id="KW-0560">Oxidoreductase</keyword>
<sequence length="322" mass="35479">MPEFQKRGFLMRLAVKSGGKSAFNEWSMIFQKLMPDLNVVDWEEATRHPHSINFVLAWEPEGDILSRMSQLKGIISTGAGVDHIIQDPLCPRNVPIYRMGSEEISAQMADYVLWAVLCCVRRTWQWHGAQTAHNWLPPAPNRLAKDTTVGVMGLGHLGRSVADRLCTAGFPVKGWARSPYDLPGIKTYGGLEGFPTFLENLDVLICLLPSTLETVGILNTETFSALPEGASIINVGRGSHLVERDLLDALDDGRIAGAVLDVFAHEPLCTTSPLWSHPQIIITPHAAAEATRPSKAARTVEIIKAIMRGEEGPLRYHPDKGY</sequence>
<dbReference type="InterPro" id="IPR006140">
    <property type="entry name" value="D-isomer_DH_NAD-bd"/>
</dbReference>
<dbReference type="KEGG" id="gti:FXF46_15970"/>
<geneLocation type="plasmid" evidence="4 5">
    <name>unnamed1</name>
</geneLocation>
<dbReference type="Gene3D" id="3.40.50.720">
    <property type="entry name" value="NAD(P)-binding Rossmann-like Domain"/>
    <property type="match status" value="2"/>
</dbReference>
<keyword evidence="4" id="KW-0614">Plasmid</keyword>
<proteinExistence type="predicted"/>
<dbReference type="GO" id="GO:0016491">
    <property type="term" value="F:oxidoreductase activity"/>
    <property type="evidence" value="ECO:0007669"/>
    <property type="project" value="UniProtKB-KW"/>
</dbReference>
<organism evidence="4 5">
    <name type="scientific">Gluconobacter thailandicus</name>
    <dbReference type="NCBI Taxonomy" id="257438"/>
    <lineage>
        <taxon>Bacteria</taxon>
        <taxon>Pseudomonadati</taxon>
        <taxon>Pseudomonadota</taxon>
        <taxon>Alphaproteobacteria</taxon>
        <taxon>Acetobacterales</taxon>
        <taxon>Acetobacteraceae</taxon>
        <taxon>Gluconobacter</taxon>
    </lineage>
</organism>
<evidence type="ECO:0000256" key="1">
    <source>
        <dbReference type="ARBA" id="ARBA00023002"/>
    </source>
</evidence>
<dbReference type="InterPro" id="IPR036291">
    <property type="entry name" value="NAD(P)-bd_dom_sf"/>
</dbReference>
<dbReference type="Pfam" id="PF02826">
    <property type="entry name" value="2-Hacid_dh_C"/>
    <property type="match status" value="1"/>
</dbReference>
<reference evidence="4 5" key="1">
    <citation type="submission" date="2019-08" db="EMBL/GenBank/DDBJ databases">
        <title>Gluconobacter frateurii HD924 genome.</title>
        <authorList>
            <person name="Liu Y."/>
            <person name="Zhang P."/>
        </authorList>
    </citation>
    <scope>NUCLEOTIDE SEQUENCE [LARGE SCALE GENOMIC DNA]</scope>
    <source>
        <strain evidence="4 5">HD924</strain>
        <plasmid evidence="4 5">unnamed1</plasmid>
    </source>
</reference>
<evidence type="ECO:0000259" key="3">
    <source>
        <dbReference type="Pfam" id="PF02826"/>
    </source>
</evidence>
<gene>
    <name evidence="4" type="ORF">FXF46_15970</name>
</gene>
<dbReference type="Proteomes" id="UP000323560">
    <property type="component" value="Plasmid unnamed1"/>
</dbReference>
<evidence type="ECO:0000313" key="4">
    <source>
        <dbReference type="EMBL" id="QEH97792.1"/>
    </source>
</evidence>
<dbReference type="AlphaFoldDB" id="A0AAP9EW38"/>
<dbReference type="SUPFAM" id="SSF52283">
    <property type="entry name" value="Formate/glycerate dehydrogenase catalytic domain-like"/>
    <property type="match status" value="1"/>
</dbReference>